<sequence>MSRSKRLIYKKKKKRLLKNRIIFLSSFLFILTFSFLIFTYGNNQKNNNTTSSNPKVVQALSSAKETSTLTLSTAGDIMTHMPQLKAQYDNSSNTYNFDNNFQHVKHILENDDLSIANLETTLAGTSVPYSSYPTFNTPDNIIDSLKYAGIDILSTINNHSFDKGDLGVKRTLDICKEKEIETIGTSNKNENRHIIKEINDISLGIIAFSYGEIINNNKYLNGIKISDGSKDNMNIFDMHDVNKAFNTIKKELDKIRNTDTQIAVLHWGNEYQRTPSKFQKELAQKLCDYGVDIIVGSHPHVVQPVEIIRSKDNYTNTLVIYSLGNFISNQRQELLNTPYTEDGLIVSIELTKDHTKNQTLISSVNCIPTWVNKYKGFNKDVYEIIPIYSKEQLLEINNLPMERLKLSYENTVSQIKTSDIIKVPQNIFEQK</sequence>
<feature type="domain" description="Capsule synthesis protein CapA" evidence="3">
    <location>
        <begin position="70"/>
        <end position="330"/>
    </location>
</feature>
<organism evidence="4 5">
    <name type="scientific">Romboutsia hominis</name>
    <dbReference type="NCBI Taxonomy" id="1507512"/>
    <lineage>
        <taxon>Bacteria</taxon>
        <taxon>Bacillati</taxon>
        <taxon>Bacillota</taxon>
        <taxon>Clostridia</taxon>
        <taxon>Peptostreptococcales</taxon>
        <taxon>Peptostreptococcaceae</taxon>
        <taxon>Romboutsia</taxon>
    </lineage>
</organism>
<name>A0A2P2BTH5_9FIRM</name>
<dbReference type="EMBL" id="LN650648">
    <property type="protein sequence ID" value="CEI73639.1"/>
    <property type="molecule type" value="Genomic_DNA"/>
</dbReference>
<gene>
    <name evidence="4" type="ORF">FRIFI_2111</name>
</gene>
<dbReference type="KEGG" id="rhom:FRIFI_2111"/>
<dbReference type="PANTHER" id="PTHR33393:SF12">
    <property type="entry name" value="CAPSULE BIOSYNTHESIS PROTEIN CAPA"/>
    <property type="match status" value="1"/>
</dbReference>
<evidence type="ECO:0000259" key="3">
    <source>
        <dbReference type="SMART" id="SM00854"/>
    </source>
</evidence>
<feature type="transmembrane region" description="Helical" evidence="2">
    <location>
        <begin position="21"/>
        <end position="41"/>
    </location>
</feature>
<keyword evidence="2" id="KW-1133">Transmembrane helix</keyword>
<dbReference type="SMART" id="SM00854">
    <property type="entry name" value="PGA_cap"/>
    <property type="match status" value="1"/>
</dbReference>
<dbReference type="AlphaFoldDB" id="A0A2P2BTH5"/>
<keyword evidence="5" id="KW-1185">Reference proteome</keyword>
<protein>
    <submittedName>
        <fullName evidence="4">Bacterial capsule synthesis protein</fullName>
    </submittedName>
</protein>
<dbReference type="RefSeq" id="WP_166505824.1">
    <property type="nucleotide sequence ID" value="NZ_LN650648.1"/>
</dbReference>
<dbReference type="InterPro" id="IPR019079">
    <property type="entry name" value="Capsule_synth_CapA"/>
</dbReference>
<keyword evidence="2" id="KW-0472">Membrane</keyword>
<comment type="similarity">
    <text evidence="1">Belongs to the CapA family.</text>
</comment>
<proteinExistence type="inferred from homology"/>
<dbReference type="Pfam" id="PF09587">
    <property type="entry name" value="PGA_cap"/>
    <property type="match status" value="1"/>
</dbReference>
<evidence type="ECO:0000256" key="1">
    <source>
        <dbReference type="ARBA" id="ARBA00005662"/>
    </source>
</evidence>
<reference evidence="4 5" key="1">
    <citation type="submission" date="2014-09" db="EMBL/GenBank/DDBJ databases">
        <authorList>
            <person name="Hornung B.V."/>
        </authorList>
    </citation>
    <scope>NUCLEOTIDE SEQUENCE [LARGE SCALE GENOMIC DNA]</scope>
    <source>
        <strain evidence="4 5">FRIFI</strain>
    </source>
</reference>
<evidence type="ECO:0000256" key="2">
    <source>
        <dbReference type="SAM" id="Phobius"/>
    </source>
</evidence>
<dbReference type="CDD" id="cd07381">
    <property type="entry name" value="MPP_CapA"/>
    <property type="match status" value="1"/>
</dbReference>
<evidence type="ECO:0000313" key="5">
    <source>
        <dbReference type="Proteomes" id="UP000245695"/>
    </source>
</evidence>
<dbReference type="InterPro" id="IPR052169">
    <property type="entry name" value="CW_Biosynth-Accessory"/>
</dbReference>
<dbReference type="InterPro" id="IPR029052">
    <property type="entry name" value="Metallo-depent_PP-like"/>
</dbReference>
<evidence type="ECO:0000313" key="4">
    <source>
        <dbReference type="EMBL" id="CEI73639.1"/>
    </source>
</evidence>
<dbReference type="Gene3D" id="3.60.21.10">
    <property type="match status" value="1"/>
</dbReference>
<dbReference type="SUPFAM" id="SSF56300">
    <property type="entry name" value="Metallo-dependent phosphatases"/>
    <property type="match status" value="1"/>
</dbReference>
<accession>A0A2P2BTH5</accession>
<dbReference type="PANTHER" id="PTHR33393">
    <property type="entry name" value="POLYGLUTAMINE SYNTHESIS ACCESSORY PROTEIN RV0574C-RELATED"/>
    <property type="match status" value="1"/>
</dbReference>
<dbReference type="Proteomes" id="UP000245695">
    <property type="component" value="Chromosome 1"/>
</dbReference>
<keyword evidence="2" id="KW-0812">Transmembrane</keyword>